<keyword evidence="4 9" id="KW-0812">Transmembrane</keyword>
<dbReference type="Pfam" id="PF01769">
    <property type="entry name" value="MgtE"/>
    <property type="match status" value="1"/>
</dbReference>
<dbReference type="GO" id="GO:0015095">
    <property type="term" value="F:magnesium ion transmembrane transporter activity"/>
    <property type="evidence" value="ECO:0007669"/>
    <property type="project" value="UniProtKB-UniRule"/>
</dbReference>
<comment type="subcellular location">
    <subcellularLocation>
        <location evidence="9">Cell membrane</location>
        <topology evidence="9">Multi-pass membrane protein</topology>
    </subcellularLocation>
    <subcellularLocation>
        <location evidence="1">Membrane</location>
        <topology evidence="1">Multi-pass membrane protein</topology>
    </subcellularLocation>
</comment>
<evidence type="ECO:0000259" key="10">
    <source>
        <dbReference type="PROSITE" id="PS51371"/>
    </source>
</evidence>
<dbReference type="NCBIfam" id="TIGR00400">
    <property type="entry name" value="mgtE"/>
    <property type="match status" value="1"/>
</dbReference>
<dbReference type="Pfam" id="PF00571">
    <property type="entry name" value="CBS"/>
    <property type="match status" value="2"/>
</dbReference>
<dbReference type="GO" id="GO:0046872">
    <property type="term" value="F:metal ion binding"/>
    <property type="evidence" value="ECO:0007669"/>
    <property type="project" value="UniProtKB-KW"/>
</dbReference>
<feature type="domain" description="CBS" evidence="10">
    <location>
        <begin position="233"/>
        <end position="289"/>
    </location>
</feature>
<feature type="transmembrane region" description="Helical" evidence="9">
    <location>
        <begin position="455"/>
        <end position="477"/>
    </location>
</feature>
<keyword evidence="8" id="KW-0129">CBS domain</keyword>
<feature type="domain" description="CBS" evidence="10">
    <location>
        <begin position="169"/>
        <end position="232"/>
    </location>
</feature>
<dbReference type="Gene3D" id="3.10.580.10">
    <property type="entry name" value="CBS-domain"/>
    <property type="match status" value="1"/>
</dbReference>
<dbReference type="Pfam" id="PF03448">
    <property type="entry name" value="MgtE_N"/>
    <property type="match status" value="1"/>
</dbReference>
<keyword evidence="5 9" id="KW-0460">Magnesium</keyword>
<dbReference type="PROSITE" id="PS51371">
    <property type="entry name" value="CBS"/>
    <property type="match status" value="2"/>
</dbReference>
<dbReference type="SUPFAM" id="SSF54631">
    <property type="entry name" value="CBS-domain pair"/>
    <property type="match status" value="1"/>
</dbReference>
<dbReference type="KEGG" id="bpsi:IX83_02735"/>
<dbReference type="InterPro" id="IPR006669">
    <property type="entry name" value="MgtE_transporter"/>
</dbReference>
<dbReference type="CDD" id="cd04606">
    <property type="entry name" value="CBS_pair_Mg_transporter"/>
    <property type="match status" value="1"/>
</dbReference>
<keyword evidence="3 9" id="KW-0813">Transport</keyword>
<dbReference type="InterPro" id="IPR038076">
    <property type="entry name" value="MgtE_N_sf"/>
</dbReference>
<dbReference type="SUPFAM" id="SSF158791">
    <property type="entry name" value="MgtE N-terminal domain-like"/>
    <property type="match status" value="1"/>
</dbReference>
<comment type="similarity">
    <text evidence="2 9">Belongs to the SLC41A transporter family.</text>
</comment>
<evidence type="ECO:0000313" key="12">
    <source>
        <dbReference type="Proteomes" id="UP000028945"/>
    </source>
</evidence>
<keyword evidence="12" id="KW-1185">Reference proteome</keyword>
<evidence type="ECO:0000256" key="4">
    <source>
        <dbReference type="ARBA" id="ARBA00022692"/>
    </source>
</evidence>
<evidence type="ECO:0000313" key="11">
    <source>
        <dbReference type="EMBL" id="AIL32375.1"/>
    </source>
</evidence>
<evidence type="ECO:0000256" key="3">
    <source>
        <dbReference type="ARBA" id="ARBA00022448"/>
    </source>
</evidence>
<dbReference type="SUPFAM" id="SSF161093">
    <property type="entry name" value="MgtE membrane domain-like"/>
    <property type="match status" value="1"/>
</dbReference>
<proteinExistence type="inferred from homology"/>
<protein>
    <recommendedName>
        <fullName evidence="9">Magnesium transporter MgtE</fullName>
    </recommendedName>
</protein>
<keyword evidence="9" id="KW-1003">Cell membrane</keyword>
<keyword evidence="7 9" id="KW-0472">Membrane</keyword>
<evidence type="ECO:0000256" key="6">
    <source>
        <dbReference type="ARBA" id="ARBA00022989"/>
    </source>
</evidence>
<dbReference type="InterPro" id="IPR006668">
    <property type="entry name" value="Mg_transptr_MgtE_intracell_dom"/>
</dbReference>
<evidence type="ECO:0000256" key="9">
    <source>
        <dbReference type="RuleBase" id="RU362011"/>
    </source>
</evidence>
<accession>A0A077DBZ9</accession>
<dbReference type="HOGENOM" id="CLU_037408_1_0_4"/>
<organism evidence="11 12">
    <name type="scientific">Basilea psittacipulmonis DSM 24701</name>
    <dbReference type="NCBI Taxonomy" id="1072685"/>
    <lineage>
        <taxon>Bacteria</taxon>
        <taxon>Pseudomonadati</taxon>
        <taxon>Pseudomonadota</taxon>
        <taxon>Betaproteobacteria</taxon>
        <taxon>Burkholderiales</taxon>
        <taxon>Alcaligenaceae</taxon>
        <taxon>Basilea</taxon>
    </lineage>
</organism>
<evidence type="ECO:0000256" key="7">
    <source>
        <dbReference type="ARBA" id="ARBA00023136"/>
    </source>
</evidence>
<feature type="transmembrane region" description="Helical" evidence="9">
    <location>
        <begin position="416"/>
        <end position="443"/>
    </location>
</feature>
<dbReference type="InterPro" id="IPR036739">
    <property type="entry name" value="SLC41_membr_dom_sf"/>
</dbReference>
<dbReference type="AlphaFoldDB" id="A0A077DBZ9"/>
<name>A0A077DBZ9_9BURK</name>
<dbReference type="InterPro" id="IPR046342">
    <property type="entry name" value="CBS_dom_sf"/>
</dbReference>
<dbReference type="SMART" id="SM00924">
    <property type="entry name" value="MgtE_N"/>
    <property type="match status" value="1"/>
</dbReference>
<dbReference type="InterPro" id="IPR000644">
    <property type="entry name" value="CBS_dom"/>
</dbReference>
<comment type="subunit">
    <text evidence="9">Homodimer.</text>
</comment>
<dbReference type="GO" id="GO:0005886">
    <property type="term" value="C:plasma membrane"/>
    <property type="evidence" value="ECO:0007669"/>
    <property type="project" value="UniProtKB-SubCell"/>
</dbReference>
<gene>
    <name evidence="11" type="ORF">IX83_02735</name>
</gene>
<dbReference type="EMBL" id="CP009238">
    <property type="protein sequence ID" value="AIL32375.1"/>
    <property type="molecule type" value="Genomic_DNA"/>
</dbReference>
<feature type="transmembrane region" description="Helical" evidence="9">
    <location>
        <begin position="340"/>
        <end position="358"/>
    </location>
</feature>
<dbReference type="STRING" id="1072685.IX83_02735"/>
<dbReference type="Proteomes" id="UP000028945">
    <property type="component" value="Chromosome"/>
</dbReference>
<reference evidence="11 12" key="1">
    <citation type="journal article" date="2014" name="BMC Genomics">
        <title>A genomic perspective on a new bacterial genus and species from the Alcaligenaceae family, Basilea psittacipulmonis.</title>
        <authorList>
            <person name="Whiteson K.L."/>
            <person name="Hernandez D."/>
            <person name="Lazarevic V."/>
            <person name="Gaia N."/>
            <person name="Farinelli L."/>
            <person name="Francois P."/>
            <person name="Pilo P."/>
            <person name="Frey J."/>
            <person name="Schrenzel J."/>
        </authorList>
    </citation>
    <scope>NUCLEOTIDE SEQUENCE [LARGE SCALE GENOMIC DNA]</scope>
    <source>
        <strain evidence="11 12">DSM 24701</strain>
    </source>
</reference>
<feature type="transmembrane region" description="Helical" evidence="9">
    <location>
        <begin position="391"/>
        <end position="410"/>
    </location>
</feature>
<evidence type="ECO:0000256" key="8">
    <source>
        <dbReference type="PROSITE-ProRule" id="PRU00703"/>
    </source>
</evidence>
<dbReference type="PANTHER" id="PTHR43773:SF1">
    <property type="entry name" value="MAGNESIUM TRANSPORTER MGTE"/>
    <property type="match status" value="1"/>
</dbReference>
<evidence type="ECO:0000256" key="1">
    <source>
        <dbReference type="ARBA" id="ARBA00004141"/>
    </source>
</evidence>
<dbReference type="eggNOG" id="COG2239">
    <property type="taxonomic scope" value="Bacteria"/>
</dbReference>
<keyword evidence="9" id="KW-0479">Metal-binding</keyword>
<feature type="transmembrane region" description="Helical" evidence="9">
    <location>
        <begin position="316"/>
        <end position="334"/>
    </location>
</feature>
<dbReference type="Gene3D" id="1.10.357.20">
    <property type="entry name" value="SLC41 divalent cation transporters, integral membrane domain"/>
    <property type="match status" value="1"/>
</dbReference>
<evidence type="ECO:0000256" key="2">
    <source>
        <dbReference type="ARBA" id="ARBA00009749"/>
    </source>
</evidence>
<evidence type="ECO:0000256" key="5">
    <source>
        <dbReference type="ARBA" id="ARBA00022842"/>
    </source>
</evidence>
<dbReference type="PANTHER" id="PTHR43773">
    <property type="entry name" value="MAGNESIUM TRANSPORTER MGTE"/>
    <property type="match status" value="1"/>
</dbReference>
<dbReference type="SMART" id="SM00116">
    <property type="entry name" value="CBS"/>
    <property type="match status" value="2"/>
</dbReference>
<keyword evidence="6 9" id="KW-1133">Transmembrane helix</keyword>
<dbReference type="InterPro" id="IPR006667">
    <property type="entry name" value="SLC41_membr_dom"/>
</dbReference>
<dbReference type="Gene3D" id="1.25.60.10">
    <property type="entry name" value="MgtE N-terminal domain-like"/>
    <property type="match status" value="1"/>
</dbReference>
<sequence length="478" mass="53192">MHDKKIHIDRERCLDSEDLHLLIERVEYLLNKHDDLCEETHEPQLDEPTHYLDTLKDVINDTHPADIAEILQNQSASNRETLWRLIDPEITGDVLLEVDDWLREELISNMSRTDLIETAHNLDADELADIVHDLPDDVVAEVQRGLTEKQRSQLLAAMGYAEGSVGAMMDFDMVRVREDVSLEVVLRYLRRLPELPDHTDKIFVVDRDERLQGTLSIAQLLTNMPEVIVHDVMHKDFLAFNPNDKDADAASAFERYDFISAPVVDKQNRLIGRITVAEVVDVIREDSDEESLSRAGLTNEDIYAPVIHGIKKRSPWLLFNLLTASCASIVAAQFESTVNQIVILAFLMSIVAGIGGNSGNQTMALVIRAIADDHSISKSTVFRMLAREIKVTLIVGLIGGSIATVFAWIFSGELNIGLVMAVALIGNMLLGCILGILIPLIRFHFGKDPAIGSSVLLTFGTDALGFLLFLGLATVFLL</sequence>
<comment type="function">
    <text evidence="9">Acts as a magnesium transporter.</text>
</comment>